<evidence type="ECO:0000313" key="1">
    <source>
        <dbReference type="EMBL" id="KKM06416.1"/>
    </source>
</evidence>
<gene>
    <name evidence="1" type="ORF">LCGC14_1744220</name>
</gene>
<reference evidence="1" key="1">
    <citation type="journal article" date="2015" name="Nature">
        <title>Complex archaea that bridge the gap between prokaryotes and eukaryotes.</title>
        <authorList>
            <person name="Spang A."/>
            <person name="Saw J.H."/>
            <person name="Jorgensen S.L."/>
            <person name="Zaremba-Niedzwiedzka K."/>
            <person name="Martijn J."/>
            <person name="Lind A.E."/>
            <person name="van Eijk R."/>
            <person name="Schleper C."/>
            <person name="Guy L."/>
            <person name="Ettema T.J."/>
        </authorList>
    </citation>
    <scope>NUCLEOTIDE SEQUENCE</scope>
</reference>
<sequence>MIEFFKVFLPDYLLAIEVKETRRAMGGHETTWGYYIGGKRLDPDPRTGAYAAHAPIEGIISRESIPNAAALLSKLLS</sequence>
<accession>A0A0F9JL23</accession>
<comment type="caution">
    <text evidence="1">The sequence shown here is derived from an EMBL/GenBank/DDBJ whole genome shotgun (WGS) entry which is preliminary data.</text>
</comment>
<protein>
    <submittedName>
        <fullName evidence="1">Uncharacterized protein</fullName>
    </submittedName>
</protein>
<organism evidence="1">
    <name type="scientific">marine sediment metagenome</name>
    <dbReference type="NCBI Taxonomy" id="412755"/>
    <lineage>
        <taxon>unclassified sequences</taxon>
        <taxon>metagenomes</taxon>
        <taxon>ecological metagenomes</taxon>
    </lineage>
</organism>
<dbReference type="EMBL" id="LAZR01015999">
    <property type="protein sequence ID" value="KKM06416.1"/>
    <property type="molecule type" value="Genomic_DNA"/>
</dbReference>
<dbReference type="AlphaFoldDB" id="A0A0F9JL23"/>
<name>A0A0F9JL23_9ZZZZ</name>
<proteinExistence type="predicted"/>